<dbReference type="EMBL" id="JBICBT010000066">
    <property type="protein sequence ID" value="KAL3124621.1"/>
    <property type="molecule type" value="Genomic_DNA"/>
</dbReference>
<dbReference type="Proteomes" id="UP001620626">
    <property type="component" value="Unassembled WGS sequence"/>
</dbReference>
<name>A0ABD2MAT2_9BILA</name>
<feature type="compositionally biased region" description="Gly residues" evidence="1">
    <location>
        <begin position="71"/>
        <end position="81"/>
    </location>
</feature>
<keyword evidence="4" id="KW-1185">Reference proteome</keyword>
<feature type="compositionally biased region" description="Low complexity" evidence="1">
    <location>
        <begin position="53"/>
        <end position="70"/>
    </location>
</feature>
<protein>
    <submittedName>
        <fullName evidence="3">Uncharacterized protein</fullName>
    </submittedName>
</protein>
<keyword evidence="2" id="KW-0732">Signal</keyword>
<sequence>MVNYFAFFLLARLLLLLYSPFSSVNGMENVKNAFHSLKNFFSSKLSSNPSHSSLTTPLIASQNSSSSSPKGIGGSNSGGGSAKHRFDNGQKYVALKGATDYWHICVPVCAPFGRQTCRFVRITTVKQENAQSQLCLCQWDGERCVPYEGNN</sequence>
<feature type="region of interest" description="Disordered" evidence="1">
    <location>
        <begin position="53"/>
        <end position="82"/>
    </location>
</feature>
<feature type="chain" id="PRO_5044772931" evidence="2">
    <location>
        <begin position="27"/>
        <end position="151"/>
    </location>
</feature>
<proteinExistence type="predicted"/>
<feature type="signal peptide" evidence="2">
    <location>
        <begin position="1"/>
        <end position="26"/>
    </location>
</feature>
<dbReference type="AlphaFoldDB" id="A0ABD2MAT2"/>
<gene>
    <name evidence="3" type="ORF">niasHT_010462</name>
</gene>
<accession>A0ABD2MAT2</accession>
<organism evidence="3 4">
    <name type="scientific">Heterodera trifolii</name>
    <dbReference type="NCBI Taxonomy" id="157864"/>
    <lineage>
        <taxon>Eukaryota</taxon>
        <taxon>Metazoa</taxon>
        <taxon>Ecdysozoa</taxon>
        <taxon>Nematoda</taxon>
        <taxon>Chromadorea</taxon>
        <taxon>Rhabditida</taxon>
        <taxon>Tylenchina</taxon>
        <taxon>Tylenchomorpha</taxon>
        <taxon>Tylenchoidea</taxon>
        <taxon>Heteroderidae</taxon>
        <taxon>Heteroderinae</taxon>
        <taxon>Heterodera</taxon>
    </lineage>
</organism>
<reference evidence="3 4" key="1">
    <citation type="submission" date="2024-10" db="EMBL/GenBank/DDBJ databases">
        <authorList>
            <person name="Kim D."/>
        </authorList>
    </citation>
    <scope>NUCLEOTIDE SEQUENCE [LARGE SCALE GENOMIC DNA]</scope>
    <source>
        <strain evidence="3">BH-2024</strain>
    </source>
</reference>
<evidence type="ECO:0000256" key="2">
    <source>
        <dbReference type="SAM" id="SignalP"/>
    </source>
</evidence>
<evidence type="ECO:0000256" key="1">
    <source>
        <dbReference type="SAM" id="MobiDB-lite"/>
    </source>
</evidence>
<evidence type="ECO:0000313" key="4">
    <source>
        <dbReference type="Proteomes" id="UP001620626"/>
    </source>
</evidence>
<comment type="caution">
    <text evidence="3">The sequence shown here is derived from an EMBL/GenBank/DDBJ whole genome shotgun (WGS) entry which is preliminary data.</text>
</comment>
<evidence type="ECO:0000313" key="3">
    <source>
        <dbReference type="EMBL" id="KAL3124621.1"/>
    </source>
</evidence>